<dbReference type="InterPro" id="IPR035906">
    <property type="entry name" value="MetI-like_sf"/>
</dbReference>
<dbReference type="InterPro" id="IPR050901">
    <property type="entry name" value="BP-dep_ABC_trans_perm"/>
</dbReference>
<dbReference type="Proteomes" id="UP000182932">
    <property type="component" value="Unassembled WGS sequence"/>
</dbReference>
<evidence type="ECO:0000313" key="10">
    <source>
        <dbReference type="Proteomes" id="UP000182932"/>
    </source>
</evidence>
<evidence type="ECO:0000256" key="4">
    <source>
        <dbReference type="ARBA" id="ARBA00022692"/>
    </source>
</evidence>
<feature type="transmembrane region" description="Helical" evidence="7">
    <location>
        <begin position="294"/>
        <end position="315"/>
    </location>
</feature>
<comment type="caution">
    <text evidence="9">The sequence shown here is derived from an EMBL/GenBank/DDBJ whole genome shotgun (WGS) entry which is preliminary data.</text>
</comment>
<accession>A0A975WDE2</accession>
<evidence type="ECO:0000256" key="6">
    <source>
        <dbReference type="ARBA" id="ARBA00023136"/>
    </source>
</evidence>
<dbReference type="RefSeq" id="WP_074838265.1">
    <property type="nucleotide sequence ID" value="NZ_CATMKJ010000016.1"/>
</dbReference>
<protein>
    <submittedName>
        <fullName evidence="9">Carbohydrate ABC transporter membrane protein 2, CUT1 family (TC 3.A.1.1.-)</fullName>
    </submittedName>
</protein>
<organism evidence="9 10">
    <name type="scientific">Marinovum algicola</name>
    <dbReference type="NCBI Taxonomy" id="42444"/>
    <lineage>
        <taxon>Bacteria</taxon>
        <taxon>Pseudomonadati</taxon>
        <taxon>Pseudomonadota</taxon>
        <taxon>Alphaproteobacteria</taxon>
        <taxon>Rhodobacterales</taxon>
        <taxon>Roseobacteraceae</taxon>
        <taxon>Marinovum</taxon>
    </lineage>
</organism>
<dbReference type="PANTHER" id="PTHR32243:SF18">
    <property type="entry name" value="INNER MEMBRANE ABC TRANSPORTER PERMEASE PROTEIN YCJP"/>
    <property type="match status" value="1"/>
</dbReference>
<dbReference type="GeneID" id="80820116"/>
<feature type="transmembrane region" description="Helical" evidence="7">
    <location>
        <begin position="12"/>
        <end position="35"/>
    </location>
</feature>
<feature type="transmembrane region" description="Helical" evidence="7">
    <location>
        <begin position="350"/>
        <end position="370"/>
    </location>
</feature>
<keyword evidence="4 7" id="KW-0812">Transmembrane</keyword>
<feature type="transmembrane region" description="Helical" evidence="7">
    <location>
        <begin position="197"/>
        <end position="225"/>
    </location>
</feature>
<keyword evidence="5 7" id="KW-1133">Transmembrane helix</keyword>
<dbReference type="AlphaFoldDB" id="A0A975WDE2"/>
<keyword evidence="6 7" id="KW-0472">Membrane</keyword>
<gene>
    <name evidence="9" type="ORF">SAMN04487940_1184</name>
</gene>
<keyword evidence="3" id="KW-1003">Cell membrane</keyword>
<evidence type="ECO:0000256" key="1">
    <source>
        <dbReference type="ARBA" id="ARBA00004651"/>
    </source>
</evidence>
<dbReference type="Gene3D" id="1.10.3720.10">
    <property type="entry name" value="MetI-like"/>
    <property type="match status" value="1"/>
</dbReference>
<feature type="transmembrane region" description="Helical" evidence="7">
    <location>
        <begin position="67"/>
        <end position="87"/>
    </location>
</feature>
<dbReference type="Pfam" id="PF00528">
    <property type="entry name" value="BPD_transp_1"/>
    <property type="match status" value="1"/>
</dbReference>
<feature type="transmembrane region" description="Helical" evidence="7">
    <location>
        <begin position="107"/>
        <end position="129"/>
    </location>
</feature>
<evidence type="ECO:0000313" key="9">
    <source>
        <dbReference type="EMBL" id="SEK00662.1"/>
    </source>
</evidence>
<reference evidence="9 10" key="1">
    <citation type="submission" date="2016-10" db="EMBL/GenBank/DDBJ databases">
        <authorList>
            <person name="Varghese N."/>
            <person name="Submissions S."/>
        </authorList>
    </citation>
    <scope>NUCLEOTIDE SEQUENCE [LARGE SCALE GENOMIC DNA]</scope>
    <source>
        <strain evidence="9 10">FF3</strain>
    </source>
</reference>
<dbReference type="EMBL" id="FNYY01000018">
    <property type="protein sequence ID" value="SEK00662.1"/>
    <property type="molecule type" value="Genomic_DNA"/>
</dbReference>
<comment type="subcellular location">
    <subcellularLocation>
        <location evidence="1 7">Cell membrane</location>
        <topology evidence="1 7">Multi-pass membrane protein</topology>
    </subcellularLocation>
</comment>
<evidence type="ECO:0000256" key="2">
    <source>
        <dbReference type="ARBA" id="ARBA00022448"/>
    </source>
</evidence>
<dbReference type="PROSITE" id="PS50928">
    <property type="entry name" value="ABC_TM1"/>
    <property type="match status" value="1"/>
</dbReference>
<proteinExistence type="inferred from homology"/>
<dbReference type="GO" id="GO:0055085">
    <property type="term" value="P:transmembrane transport"/>
    <property type="evidence" value="ECO:0007669"/>
    <property type="project" value="InterPro"/>
</dbReference>
<evidence type="ECO:0000256" key="3">
    <source>
        <dbReference type="ARBA" id="ARBA00022475"/>
    </source>
</evidence>
<comment type="similarity">
    <text evidence="7">Belongs to the binding-protein-dependent transport system permease family.</text>
</comment>
<feature type="transmembrane region" description="Helical" evidence="7">
    <location>
        <begin position="245"/>
        <end position="265"/>
    </location>
</feature>
<evidence type="ECO:0000256" key="7">
    <source>
        <dbReference type="RuleBase" id="RU363032"/>
    </source>
</evidence>
<dbReference type="CDD" id="cd06261">
    <property type="entry name" value="TM_PBP2"/>
    <property type="match status" value="1"/>
</dbReference>
<feature type="transmembrane region" description="Helical" evidence="7">
    <location>
        <begin position="169"/>
        <end position="190"/>
    </location>
</feature>
<dbReference type="GO" id="GO:0005886">
    <property type="term" value="C:plasma membrane"/>
    <property type="evidence" value="ECO:0007669"/>
    <property type="project" value="UniProtKB-SubCell"/>
</dbReference>
<sequence length="385" mass="41666">MSTPRALRQPLSLRITSGAFLALWCLIAAFPIFWITVMSFKTPVDAFDANPLNVIFGPATRARGHGLSLFDIIMGGAVLWVTVQLAAKALPGMVRSYSPQGRQWMGWGIGMLALALGFLTVFFGLLPLLSDLLNPVLGPLGRDVLGLTTEHYETVWIDRGFSNNFKNSLVVTAGVVTVSLTVGTLAGYGLARSGSVLAFWILIIALVFRALPHSVLVAGYLPVFISSAEWLSPILGDNAPTLYGKPWAVIAVLVAINQPFTIWMLRSFFQNIPAELDEAARVDGCNHFQAFRRVIMPVMWPGVITTGLFSFLLAYNDFLVTSLLLDAQNQTMVPAIAGMFNRETTTTDQVVAVAAAVSITAPLFFLVMVFQRQIVSGLTAGAVKG</sequence>
<keyword evidence="2 7" id="KW-0813">Transport</keyword>
<dbReference type="InterPro" id="IPR000515">
    <property type="entry name" value="MetI-like"/>
</dbReference>
<dbReference type="PANTHER" id="PTHR32243">
    <property type="entry name" value="MALTOSE TRANSPORT SYSTEM PERMEASE-RELATED"/>
    <property type="match status" value="1"/>
</dbReference>
<keyword evidence="10" id="KW-1185">Reference proteome</keyword>
<dbReference type="SUPFAM" id="SSF161098">
    <property type="entry name" value="MetI-like"/>
    <property type="match status" value="1"/>
</dbReference>
<name>A0A975WDE2_9RHOB</name>
<feature type="domain" description="ABC transmembrane type-1" evidence="8">
    <location>
        <begin position="165"/>
        <end position="370"/>
    </location>
</feature>
<evidence type="ECO:0000259" key="8">
    <source>
        <dbReference type="PROSITE" id="PS50928"/>
    </source>
</evidence>
<evidence type="ECO:0000256" key="5">
    <source>
        <dbReference type="ARBA" id="ARBA00022989"/>
    </source>
</evidence>